<dbReference type="Proteomes" id="UP001638806">
    <property type="component" value="Unassembled WGS sequence"/>
</dbReference>
<organism evidence="1 2">
    <name type="scientific">Purpureocillium lilacinum</name>
    <name type="common">Paecilomyces lilacinus</name>
    <dbReference type="NCBI Taxonomy" id="33203"/>
    <lineage>
        <taxon>Eukaryota</taxon>
        <taxon>Fungi</taxon>
        <taxon>Dikarya</taxon>
        <taxon>Ascomycota</taxon>
        <taxon>Pezizomycotina</taxon>
        <taxon>Sordariomycetes</taxon>
        <taxon>Hypocreomycetidae</taxon>
        <taxon>Hypocreales</taxon>
        <taxon>Ophiocordycipitaceae</taxon>
        <taxon>Purpureocillium</taxon>
    </lineage>
</organism>
<dbReference type="EMBL" id="JBGNUJ010000008">
    <property type="protein sequence ID" value="KAL3956419.1"/>
    <property type="molecule type" value="Genomic_DNA"/>
</dbReference>
<sequence>MTPPKPRKHQHKHKKRRVVSGAMMEEGRVRRSGLRGGGRWSEDSLEKEDYYHRPRQKKSRKKLWILLACSLVVLIIVIVVAVVVSKKKAGDDDSQDSSLGDKDRSKIPTKWQNTYLDPWTWQTTTGFNVTFTEEMVGDLPVMGLFTSPARGVNLGGWLSLEPFITPSLFNYNTNLGVIDEWNLCKHLGASASKTIEAHYASFVTEDTFKAIAAAGMDHVRIPFSYWAVQVYDGDPYIFRTSWRYLLRGIEWARKYGLRVNLDVHGLPGSQNGWNHSGRWGTIGWLNGTDGQLNGKRSLEIHDRLSKFFAQARYKNIVTHYGLVNEPKMTFLKTSDVIQWTKDAHDIVRKNGVKALVVFGDGFMGLDNWKGLLPGYDDMALDVHQYVIFNQDQIAFTHQKKVQYACEGWTQQAELAMDPARGRWEGTYDTGDKASSVLTPSCPTKDKACSCAKANADPGQFSDDYKKFLQMFAEAQMHSFEKGWGWWYWTWKTESAALWSYEAGLKAGILPKKAYERDFNCDADVPDFSGLSESY</sequence>
<gene>
    <name evidence="1" type="ORF">ACCO45_009265</name>
</gene>
<reference evidence="1" key="1">
    <citation type="submission" date="2024-12" db="EMBL/GenBank/DDBJ databases">
        <title>Comparative genomics and development of molecular markers within Purpureocillium lilacinum and among Purpureocillium species.</title>
        <authorList>
            <person name="Yeh Z.-Y."/>
            <person name="Ni N.-T."/>
            <person name="Lo P.-H."/>
            <person name="Mushyakhwo K."/>
            <person name="Lin C.-F."/>
            <person name="Nai Y.-S."/>
        </authorList>
    </citation>
    <scope>NUCLEOTIDE SEQUENCE</scope>
    <source>
        <strain evidence="1">NCHU-NPUST-175</strain>
    </source>
</reference>
<proteinExistence type="predicted"/>
<keyword evidence="2" id="KW-1185">Reference proteome</keyword>
<protein>
    <submittedName>
        <fullName evidence="1">Uncharacterized protein</fullName>
    </submittedName>
</protein>
<accession>A0ACC4DJE0</accession>
<comment type="caution">
    <text evidence="1">The sequence shown here is derived from an EMBL/GenBank/DDBJ whole genome shotgun (WGS) entry which is preliminary data.</text>
</comment>
<evidence type="ECO:0000313" key="1">
    <source>
        <dbReference type="EMBL" id="KAL3956419.1"/>
    </source>
</evidence>
<name>A0ACC4DJE0_PURLI</name>
<evidence type="ECO:0000313" key="2">
    <source>
        <dbReference type="Proteomes" id="UP001638806"/>
    </source>
</evidence>